<accession>A0A285UAU2</accession>
<organism evidence="1 2">
    <name type="scientific">Salinicoccus kekensis</name>
    <dbReference type="NCBI Taxonomy" id="714307"/>
    <lineage>
        <taxon>Bacteria</taxon>
        <taxon>Bacillati</taxon>
        <taxon>Bacillota</taxon>
        <taxon>Bacilli</taxon>
        <taxon>Bacillales</taxon>
        <taxon>Staphylococcaceae</taxon>
        <taxon>Salinicoccus</taxon>
    </lineage>
</organism>
<dbReference type="Proteomes" id="UP000219412">
    <property type="component" value="Unassembled WGS sequence"/>
</dbReference>
<sequence length="141" mass="16233">MLYNFEDIKKLDEQLEFVDTAVIPFAGADMDDGALSHANNIELLQLVSIQLEKQFKGRIFITPAMTTVKSDTTVLEQYEAQLYDYGFKNVVIITHMKLDEPHTTIRLNHIPLQDMTNDIKLDMVKEEVKKVMKSIISIWNS</sequence>
<dbReference type="RefSeq" id="WP_097038948.1">
    <property type="nucleotide sequence ID" value="NZ_OBQF01000001.1"/>
</dbReference>
<name>A0A285UAU2_9STAP</name>
<dbReference type="OrthoDB" id="2678750at2"/>
<proteinExistence type="predicted"/>
<keyword evidence="2" id="KW-1185">Reference proteome</keyword>
<dbReference type="Pfam" id="PF10673">
    <property type="entry name" value="DUF2487"/>
    <property type="match status" value="1"/>
</dbReference>
<dbReference type="EMBL" id="OBQF01000001">
    <property type="protein sequence ID" value="SOC38843.1"/>
    <property type="molecule type" value="Genomic_DNA"/>
</dbReference>
<reference evidence="2" key="1">
    <citation type="submission" date="2017-08" db="EMBL/GenBank/DDBJ databases">
        <authorList>
            <person name="Varghese N."/>
            <person name="Submissions S."/>
        </authorList>
    </citation>
    <scope>NUCLEOTIDE SEQUENCE [LARGE SCALE GENOMIC DNA]</scope>
    <source>
        <strain evidence="2">DSM 23173</strain>
    </source>
</reference>
<dbReference type="AlphaFoldDB" id="A0A285UAU2"/>
<gene>
    <name evidence="1" type="ORF">SAMN05878391_0576</name>
</gene>
<dbReference type="InterPro" id="IPR019615">
    <property type="entry name" value="DUF2487"/>
</dbReference>
<evidence type="ECO:0000313" key="1">
    <source>
        <dbReference type="EMBL" id="SOC38843.1"/>
    </source>
</evidence>
<protein>
    <submittedName>
        <fullName evidence="1">Uncharacterized protein DUF2487</fullName>
    </submittedName>
</protein>
<evidence type="ECO:0000313" key="2">
    <source>
        <dbReference type="Proteomes" id="UP000219412"/>
    </source>
</evidence>